<feature type="compositionally biased region" description="Polar residues" evidence="1">
    <location>
        <begin position="1"/>
        <end position="18"/>
    </location>
</feature>
<dbReference type="AlphaFoldDB" id="A0A8S3CRR3"/>
<evidence type="ECO:0000256" key="1">
    <source>
        <dbReference type="SAM" id="MobiDB-lite"/>
    </source>
</evidence>
<feature type="non-terminal residue" evidence="2">
    <location>
        <position position="80"/>
    </location>
</feature>
<name>A0A8S3CRR3_9BILA</name>
<gene>
    <name evidence="2" type="ORF">GIL414_LOCUS53470</name>
</gene>
<accession>A0A8S3CRR3</accession>
<dbReference type="Proteomes" id="UP000681720">
    <property type="component" value="Unassembled WGS sequence"/>
</dbReference>
<protein>
    <submittedName>
        <fullName evidence="2">Uncharacterized protein</fullName>
    </submittedName>
</protein>
<feature type="region of interest" description="Disordered" evidence="1">
    <location>
        <begin position="1"/>
        <end position="41"/>
    </location>
</feature>
<evidence type="ECO:0000313" key="2">
    <source>
        <dbReference type="EMBL" id="CAF4934262.1"/>
    </source>
</evidence>
<proteinExistence type="predicted"/>
<dbReference type="EMBL" id="CAJOBJ010185487">
    <property type="protein sequence ID" value="CAF4934262.1"/>
    <property type="molecule type" value="Genomic_DNA"/>
</dbReference>
<evidence type="ECO:0000313" key="3">
    <source>
        <dbReference type="Proteomes" id="UP000681720"/>
    </source>
</evidence>
<reference evidence="2" key="1">
    <citation type="submission" date="2021-02" db="EMBL/GenBank/DDBJ databases">
        <authorList>
            <person name="Nowell W R."/>
        </authorList>
    </citation>
    <scope>NUCLEOTIDE SEQUENCE</scope>
</reference>
<sequence length="80" mass="8997">NNQQITLSGSSPPVTDSDNNNNNNHLTTATGSSPYEQQSSNYLPIDGKKRLLCPRCNTWVLNLTDHLIKKHHLVSKQERL</sequence>
<feature type="non-terminal residue" evidence="2">
    <location>
        <position position="1"/>
    </location>
</feature>
<comment type="caution">
    <text evidence="2">The sequence shown here is derived from an EMBL/GenBank/DDBJ whole genome shotgun (WGS) entry which is preliminary data.</text>
</comment>
<organism evidence="2 3">
    <name type="scientific">Rotaria magnacalcarata</name>
    <dbReference type="NCBI Taxonomy" id="392030"/>
    <lineage>
        <taxon>Eukaryota</taxon>
        <taxon>Metazoa</taxon>
        <taxon>Spiralia</taxon>
        <taxon>Gnathifera</taxon>
        <taxon>Rotifera</taxon>
        <taxon>Eurotatoria</taxon>
        <taxon>Bdelloidea</taxon>
        <taxon>Philodinida</taxon>
        <taxon>Philodinidae</taxon>
        <taxon>Rotaria</taxon>
    </lineage>
</organism>
<feature type="compositionally biased region" description="Polar residues" evidence="1">
    <location>
        <begin position="25"/>
        <end position="41"/>
    </location>
</feature>